<proteinExistence type="inferred from homology"/>
<dbReference type="RefSeq" id="WP_073597979.1">
    <property type="nucleotide sequence ID" value="NZ_MRCB01000001.1"/>
</dbReference>
<comment type="function">
    <text evidence="3">Covalently attaches a chromophore to Cys residue(s) of phycobiliproteins.</text>
</comment>
<sequence>MDLTEFVKLSLGRWRSQRSAHHLAFAHFEAVTSTIDIVSLAKDNPEVVNLCKSYQIDPQLATSPFRMSWEGESDWNEEELIKGTTVLVPIPDADNPTKGRLLRDQGYAETIPSVGKYHITEDSVFVLETEYDRAAAEERIWFATPNLRLRVSLIKTSAGSGVVTASFSSEIRSLKE</sequence>
<organism evidence="4 5">
    <name type="scientific">Hydrococcus rivularis NIES-593</name>
    <dbReference type="NCBI Taxonomy" id="1921803"/>
    <lineage>
        <taxon>Bacteria</taxon>
        <taxon>Bacillati</taxon>
        <taxon>Cyanobacteriota</taxon>
        <taxon>Cyanophyceae</taxon>
        <taxon>Pleurocapsales</taxon>
        <taxon>Hydrococcaceae</taxon>
        <taxon>Hydrococcus</taxon>
    </lineage>
</organism>
<comment type="caution">
    <text evidence="4">The sequence shown here is derived from an EMBL/GenBank/DDBJ whole genome shotgun (WGS) entry which is preliminary data.</text>
</comment>
<evidence type="ECO:0000256" key="1">
    <source>
        <dbReference type="ARBA" id="ARBA00010681"/>
    </source>
</evidence>
<accession>A0A1U7HTF5</accession>
<dbReference type="CDD" id="cd19433">
    <property type="entry name" value="lipocalin_CpcS-CpeS"/>
    <property type="match status" value="1"/>
</dbReference>
<comment type="similarity">
    <text evidence="1 3">Belongs to the CpcS/CpeS biliprotein lyase family.</text>
</comment>
<dbReference type="OrthoDB" id="554080at2"/>
<keyword evidence="5" id="KW-1185">Reference proteome</keyword>
<reference evidence="4 5" key="1">
    <citation type="submission" date="2016-11" db="EMBL/GenBank/DDBJ databases">
        <title>Draft Genome Sequences of Nine Cyanobacterial Strains from Diverse Habitats.</title>
        <authorList>
            <person name="Zhu T."/>
            <person name="Hou S."/>
            <person name="Lu X."/>
            <person name="Hess W.R."/>
        </authorList>
    </citation>
    <scope>NUCLEOTIDE SEQUENCE [LARGE SCALE GENOMIC DNA]</scope>
    <source>
        <strain evidence="4 5">NIES-593</strain>
    </source>
</reference>
<dbReference type="GO" id="GO:0017006">
    <property type="term" value="P:protein-tetrapyrrole linkage"/>
    <property type="evidence" value="ECO:0007669"/>
    <property type="project" value="UniProtKB-UniRule"/>
</dbReference>
<evidence type="ECO:0000313" key="4">
    <source>
        <dbReference type="EMBL" id="OKH26849.1"/>
    </source>
</evidence>
<dbReference type="STRING" id="1921803.NIES593_02085"/>
<dbReference type="GO" id="GO:0016829">
    <property type="term" value="F:lyase activity"/>
    <property type="evidence" value="ECO:0007669"/>
    <property type="project" value="UniProtKB-KW"/>
</dbReference>
<dbReference type="Gene3D" id="2.40.128.20">
    <property type="match status" value="1"/>
</dbReference>
<dbReference type="Pfam" id="PF09367">
    <property type="entry name" value="CpeS"/>
    <property type="match status" value="1"/>
</dbReference>
<dbReference type="AlphaFoldDB" id="A0A1U7HTF5"/>
<gene>
    <name evidence="3" type="primary">cpcS</name>
    <name evidence="4" type="ORF">NIES593_02085</name>
</gene>
<dbReference type="HAMAP" id="MF_01459">
    <property type="entry name" value="Chrphore_lyase_CpxS"/>
    <property type="match status" value="1"/>
</dbReference>
<dbReference type="EMBL" id="MRCB01000001">
    <property type="protein sequence ID" value="OKH26849.1"/>
    <property type="molecule type" value="Genomic_DNA"/>
</dbReference>
<dbReference type="Proteomes" id="UP000186868">
    <property type="component" value="Unassembled WGS sequence"/>
</dbReference>
<evidence type="ECO:0000256" key="3">
    <source>
        <dbReference type="HAMAP-Rule" id="MF_01459"/>
    </source>
</evidence>
<name>A0A1U7HTF5_9CYAN</name>
<keyword evidence="2 3" id="KW-0456">Lyase</keyword>
<dbReference type="InterPro" id="IPR018536">
    <property type="entry name" value="CpcS/CpeS"/>
</dbReference>
<evidence type="ECO:0000313" key="5">
    <source>
        <dbReference type="Proteomes" id="UP000186868"/>
    </source>
</evidence>
<evidence type="ECO:0000256" key="2">
    <source>
        <dbReference type="ARBA" id="ARBA00023239"/>
    </source>
</evidence>
<dbReference type="InterPro" id="IPR012674">
    <property type="entry name" value="Calycin"/>
</dbReference>
<dbReference type="EC" id="4.-.-.-" evidence="3"/>
<protein>
    <recommendedName>
        <fullName evidence="3">Chromophore lyase CpcS/CpeS</fullName>
        <ecNumber evidence="3">4.-.-.-</ecNumber>
    </recommendedName>
</protein>